<evidence type="ECO:0000256" key="1">
    <source>
        <dbReference type="PROSITE-ProRule" id="PRU00846"/>
    </source>
</evidence>
<feature type="region of interest" description="Disordered" evidence="2">
    <location>
        <begin position="265"/>
        <end position="369"/>
    </location>
</feature>
<sequence length="497" mass="54255">MSGQNYIGSKISLVSLSDIRYVGILHNINPVESTVALQNVKSYGTEGRKENPSEEIPSSDNTFDYVVFRGSDIKDLQVFEAPPSFQSEQQQQKPVQQQQQQPKPVVEPAVNAAPYNYPPSNIAPYYSSPNRFSNGKDSSTDYGATYGAASNYWQGNGITATAYNPYVQPPRYQMPVPENYQAVPSAPPAAAISDLNMNENAVSPPSKKEYKPEQEKTVASPKKEVPAVSLSSTSMQVKVSQEKEEVAPAIGQVDEALLNSLVKQVSDLDIKRPPIVNKQKPSIRQHKQQQQPAQTNGSNNAQMAGGSNSNGSNGNRGRRSSARNPTKNISTRTNGNVNSAWEPNDANGNRNVSNGHRNSSGNIHRRNSGIVIPKSDFDFESSNAKFDKNGINTIDDIGQANEEEAIVIPEADHFYDKKKSFFDDISCESKEYQKGSRGGKYKEESMLNLETFGQANPAGQNGKRNRHRGGRGGRGRQNRSGRGKAPSSGGNSNNQDV</sequence>
<dbReference type="PROSITE" id="PS51512">
    <property type="entry name" value="DFDF"/>
    <property type="match status" value="1"/>
</dbReference>
<feature type="region of interest" description="Disordered" evidence="2">
    <location>
        <begin position="432"/>
        <end position="497"/>
    </location>
</feature>
<dbReference type="PROSITE" id="PS52002">
    <property type="entry name" value="SM"/>
    <property type="match status" value="1"/>
</dbReference>
<feature type="domain" description="FFD box profile" evidence="4">
    <location>
        <begin position="413"/>
        <end position="429"/>
    </location>
</feature>
<feature type="compositionally biased region" description="Polar residues" evidence="2">
    <location>
        <begin position="229"/>
        <end position="239"/>
    </location>
</feature>
<dbReference type="SUPFAM" id="SSF50182">
    <property type="entry name" value="Sm-like ribonucleoproteins"/>
    <property type="match status" value="1"/>
</dbReference>
<dbReference type="GO" id="GO:0034063">
    <property type="term" value="P:stress granule assembly"/>
    <property type="evidence" value="ECO:0007669"/>
    <property type="project" value="TreeGrafter"/>
</dbReference>
<dbReference type="EMBL" id="JAAECE010000002">
    <property type="protein sequence ID" value="KAF1805039.1"/>
    <property type="molecule type" value="Genomic_DNA"/>
</dbReference>
<feature type="compositionally biased region" description="Low complexity" evidence="2">
    <location>
        <begin position="82"/>
        <end position="113"/>
    </location>
</feature>
<feature type="region of interest" description="Disordered" evidence="2">
    <location>
        <begin position="191"/>
        <end position="245"/>
    </location>
</feature>
<feature type="compositionally biased region" description="Basic and acidic residues" evidence="2">
    <location>
        <begin position="432"/>
        <end position="445"/>
    </location>
</feature>
<name>A0A8H4F4V2_MUCCL</name>
<dbReference type="InterPro" id="IPR019050">
    <property type="entry name" value="FDF_dom"/>
</dbReference>
<proteinExistence type="predicted"/>
<accession>A0A8H4F4V2</accession>
<feature type="domain" description="DFDF" evidence="3">
    <location>
        <begin position="365"/>
        <end position="401"/>
    </location>
</feature>
<dbReference type="Proteomes" id="UP000469890">
    <property type="component" value="Unassembled WGS sequence"/>
</dbReference>
<dbReference type="InterPro" id="IPR047575">
    <property type="entry name" value="Sm"/>
</dbReference>
<dbReference type="Gene3D" id="2.30.30.100">
    <property type="match status" value="1"/>
</dbReference>
<feature type="compositionally biased region" description="Polar residues" evidence="2">
    <location>
        <begin position="488"/>
        <end position="497"/>
    </location>
</feature>
<feature type="compositionally biased region" description="Polar residues" evidence="2">
    <location>
        <begin position="325"/>
        <end position="362"/>
    </location>
</feature>
<dbReference type="PROSITE" id="PS51513">
    <property type="entry name" value="FFD"/>
    <property type="match status" value="1"/>
</dbReference>
<dbReference type="Pfam" id="PF09532">
    <property type="entry name" value="FDF"/>
    <property type="match status" value="1"/>
</dbReference>
<evidence type="ECO:0000313" key="6">
    <source>
        <dbReference type="EMBL" id="KAF1805039.1"/>
    </source>
</evidence>
<evidence type="ECO:0000259" key="5">
    <source>
        <dbReference type="PROSITE" id="PS52002"/>
    </source>
</evidence>
<reference evidence="6 7" key="1">
    <citation type="submission" date="2019-09" db="EMBL/GenBank/DDBJ databases">
        <authorList>
            <consortium name="DOE Joint Genome Institute"/>
            <person name="Mondo S.J."/>
            <person name="Navarro-Mendoza M.I."/>
            <person name="Perez-Arques C."/>
            <person name="Panchal S."/>
            <person name="Nicolas F.E."/>
            <person name="Ganguly P."/>
            <person name="Pangilinan J."/>
            <person name="Grigoriev I."/>
            <person name="Heitman J."/>
            <person name="Sanya K."/>
            <person name="Garre V."/>
        </authorList>
    </citation>
    <scope>NUCLEOTIDE SEQUENCE [LARGE SCALE GENOMIC DNA]</scope>
    <source>
        <strain evidence="6 7">MU402</strain>
    </source>
</reference>
<dbReference type="SMART" id="SM01199">
    <property type="entry name" value="FDF"/>
    <property type="match status" value="1"/>
</dbReference>
<evidence type="ECO:0000259" key="4">
    <source>
        <dbReference type="PROSITE" id="PS51513"/>
    </source>
</evidence>
<comment type="caution">
    <text evidence="6">The sequence shown here is derived from an EMBL/GenBank/DDBJ whole genome shotgun (WGS) entry which is preliminary data.</text>
</comment>
<dbReference type="SMART" id="SM01271">
    <property type="entry name" value="LSM14"/>
    <property type="match status" value="1"/>
</dbReference>
<dbReference type="Pfam" id="PF12701">
    <property type="entry name" value="LSM14"/>
    <property type="match status" value="1"/>
</dbReference>
<dbReference type="CDD" id="cd01736">
    <property type="entry name" value="LSm14_N"/>
    <property type="match status" value="1"/>
</dbReference>
<organism evidence="6 7">
    <name type="scientific">Mucor circinelloides f. lusitanicus</name>
    <name type="common">Mucor racemosus var. lusitanicus</name>
    <dbReference type="NCBI Taxonomy" id="29924"/>
    <lineage>
        <taxon>Eukaryota</taxon>
        <taxon>Fungi</taxon>
        <taxon>Fungi incertae sedis</taxon>
        <taxon>Mucoromycota</taxon>
        <taxon>Mucoromycotina</taxon>
        <taxon>Mucoromycetes</taxon>
        <taxon>Mucorales</taxon>
        <taxon>Mucorineae</taxon>
        <taxon>Mucoraceae</taxon>
        <taxon>Mucor</taxon>
    </lineage>
</organism>
<evidence type="ECO:0000256" key="2">
    <source>
        <dbReference type="SAM" id="MobiDB-lite"/>
    </source>
</evidence>
<dbReference type="InterPro" id="IPR025761">
    <property type="entry name" value="FFD_box"/>
</dbReference>
<feature type="domain" description="Sm" evidence="5">
    <location>
        <begin position="1"/>
        <end position="82"/>
    </location>
</feature>
<evidence type="ECO:0000259" key="3">
    <source>
        <dbReference type="PROSITE" id="PS51512"/>
    </source>
</evidence>
<dbReference type="PANTHER" id="PTHR13586">
    <property type="entry name" value="SCD6 PROTEIN-RELATED"/>
    <property type="match status" value="1"/>
</dbReference>
<feature type="compositionally biased region" description="Basic and acidic residues" evidence="2">
    <location>
        <begin position="206"/>
        <end position="225"/>
    </location>
</feature>
<feature type="compositionally biased region" description="Basic residues" evidence="2">
    <location>
        <begin position="463"/>
        <end position="482"/>
    </location>
</feature>
<gene>
    <name evidence="6" type="ORF">FB192DRAFT_1055601</name>
</gene>
<dbReference type="InterPro" id="IPR010920">
    <property type="entry name" value="LSM_dom_sf"/>
</dbReference>
<dbReference type="GO" id="GO:0003729">
    <property type="term" value="F:mRNA binding"/>
    <property type="evidence" value="ECO:0007669"/>
    <property type="project" value="TreeGrafter"/>
</dbReference>
<dbReference type="GO" id="GO:0033962">
    <property type="term" value="P:P-body assembly"/>
    <property type="evidence" value="ECO:0007669"/>
    <property type="project" value="TreeGrafter"/>
</dbReference>
<dbReference type="PANTHER" id="PTHR13586:SF0">
    <property type="entry name" value="TRAILER HITCH, ISOFORM H"/>
    <property type="match status" value="1"/>
</dbReference>
<feature type="short sequence motif" description="FFD box" evidence="1">
    <location>
        <begin position="413"/>
        <end position="429"/>
    </location>
</feature>
<dbReference type="InterPro" id="IPR025762">
    <property type="entry name" value="DFDF"/>
</dbReference>
<evidence type="ECO:0000313" key="7">
    <source>
        <dbReference type="Proteomes" id="UP000469890"/>
    </source>
</evidence>
<dbReference type="GO" id="GO:0000932">
    <property type="term" value="C:P-body"/>
    <property type="evidence" value="ECO:0007669"/>
    <property type="project" value="TreeGrafter"/>
</dbReference>
<feature type="compositionally biased region" description="Low complexity" evidence="2">
    <location>
        <begin position="296"/>
        <end position="315"/>
    </location>
</feature>
<dbReference type="AlphaFoldDB" id="A0A8H4F4V2"/>
<feature type="region of interest" description="Disordered" evidence="2">
    <location>
        <begin position="79"/>
        <end position="113"/>
    </location>
</feature>
<dbReference type="InterPro" id="IPR025609">
    <property type="entry name" value="Lsm14-like_N"/>
</dbReference>
<protein>
    <submittedName>
        <fullName evidence="6">Scd6-like Sm domain-containing protein</fullName>
    </submittedName>
</protein>